<dbReference type="Proteomes" id="UP000463961">
    <property type="component" value="Chromosome"/>
</dbReference>
<keyword evidence="1" id="KW-0812">Transmembrane</keyword>
<sequence length="206" mass="22661">MPDEIMQNTDQSRFEHFLPFYVTNKLSEEDKAFVNAYAAANSDAKKAIQFTEKLRHIIRNTGAHRNPDVALGRLLADYKTRERMSIIKRLLAKLRSLGISPPLAIALVIIIGQGIGYVAHEIYSNARSQSNLTSPAPSQLSITIKNGTELGTVAVIVEQFGGRIVHSTTTNSLEKLFISIMDKTKIQALIDALMDAGLIETAAILL</sequence>
<reference evidence="3" key="1">
    <citation type="submission" date="2020-01" db="EMBL/GenBank/DDBJ databases">
        <title>Phosphoaccumulans saitamaens gen. nov., sp. nov., a polyphosphate accumulating bacterium isolated from surface river water.</title>
        <authorList>
            <person name="Watanabe K."/>
            <person name="Suda W."/>
        </authorList>
    </citation>
    <scope>NUCLEOTIDE SEQUENCE [LARGE SCALE GENOMIC DNA]</scope>
    <source>
        <strain evidence="3">ICHIAU1</strain>
    </source>
</reference>
<proteinExistence type="predicted"/>
<keyword evidence="3" id="KW-1185">Reference proteome</keyword>
<name>A0A7R6R667_9RHOO</name>
<keyword evidence="1" id="KW-1133">Transmembrane helix</keyword>
<evidence type="ECO:0000313" key="2">
    <source>
        <dbReference type="EMBL" id="BBU68674.1"/>
    </source>
</evidence>
<dbReference type="AlphaFoldDB" id="A0A7R6R667"/>
<protein>
    <submittedName>
        <fullName evidence="2">Uncharacterized protein</fullName>
    </submittedName>
</protein>
<dbReference type="EMBL" id="AP022345">
    <property type="protein sequence ID" value="BBU68674.1"/>
    <property type="molecule type" value="Genomic_DNA"/>
</dbReference>
<evidence type="ECO:0000313" key="3">
    <source>
        <dbReference type="Proteomes" id="UP000463961"/>
    </source>
</evidence>
<dbReference type="RefSeq" id="WP_162050555.1">
    <property type="nucleotide sequence ID" value="NZ_AP022345.1"/>
</dbReference>
<keyword evidence="1" id="KW-0472">Membrane</keyword>
<evidence type="ECO:0000256" key="1">
    <source>
        <dbReference type="SAM" id="Phobius"/>
    </source>
</evidence>
<gene>
    <name evidence="2" type="ORF">ICHIAU1_09570</name>
</gene>
<accession>A0A7R6R667</accession>
<feature type="transmembrane region" description="Helical" evidence="1">
    <location>
        <begin position="97"/>
        <end position="119"/>
    </location>
</feature>
<organism evidence="2 3">
    <name type="scientific">Fluviibacter phosphoraccumulans</name>
    <dbReference type="NCBI Taxonomy" id="1751046"/>
    <lineage>
        <taxon>Bacteria</taxon>
        <taxon>Pseudomonadati</taxon>
        <taxon>Pseudomonadota</taxon>
        <taxon>Betaproteobacteria</taxon>
        <taxon>Rhodocyclales</taxon>
        <taxon>Fluviibacteraceae</taxon>
        <taxon>Fluviibacter</taxon>
    </lineage>
</organism>